<evidence type="ECO:0000313" key="15">
    <source>
        <dbReference type="Proteomes" id="UP000562124"/>
    </source>
</evidence>
<evidence type="ECO:0000313" key="14">
    <source>
        <dbReference type="EMBL" id="NMR19563.1"/>
    </source>
</evidence>
<feature type="transmembrane region" description="Helical" evidence="11">
    <location>
        <begin position="349"/>
        <end position="369"/>
    </location>
</feature>
<dbReference type="Proteomes" id="UP000562124">
    <property type="component" value="Unassembled WGS sequence"/>
</dbReference>
<keyword evidence="15" id="KW-1185">Reference proteome</keyword>
<comment type="similarity">
    <text evidence="3">Belongs to the peptidase M50B family.</text>
</comment>
<dbReference type="Gene3D" id="2.30.42.10">
    <property type="match status" value="1"/>
</dbReference>
<organism evidence="14 15">
    <name type="scientific">Cellulomonas fimi</name>
    <dbReference type="NCBI Taxonomy" id="1708"/>
    <lineage>
        <taxon>Bacteria</taxon>
        <taxon>Bacillati</taxon>
        <taxon>Actinomycetota</taxon>
        <taxon>Actinomycetes</taxon>
        <taxon>Micrococcales</taxon>
        <taxon>Cellulomonadaceae</taxon>
        <taxon>Cellulomonas</taxon>
    </lineage>
</organism>
<evidence type="ECO:0000259" key="13">
    <source>
        <dbReference type="Pfam" id="PF17820"/>
    </source>
</evidence>
<feature type="domain" description="PDZ" evidence="13">
    <location>
        <begin position="173"/>
        <end position="223"/>
    </location>
</feature>
<dbReference type="PANTHER" id="PTHR42837">
    <property type="entry name" value="REGULATOR OF SIGMA-E PROTEASE RSEP"/>
    <property type="match status" value="1"/>
</dbReference>
<feature type="domain" description="Peptidase M50" evidence="12">
    <location>
        <begin position="10"/>
        <end position="389"/>
    </location>
</feature>
<comment type="cofactor">
    <cofactor evidence="1">
        <name>Zn(2+)</name>
        <dbReference type="ChEBI" id="CHEBI:29105"/>
    </cofactor>
</comment>
<evidence type="ECO:0000256" key="5">
    <source>
        <dbReference type="ARBA" id="ARBA00022692"/>
    </source>
</evidence>
<comment type="subcellular location">
    <subcellularLocation>
        <location evidence="2">Membrane</location>
        <topology evidence="2">Multi-pass membrane protein</topology>
    </subcellularLocation>
</comment>
<keyword evidence="8 11" id="KW-1133">Transmembrane helix</keyword>
<dbReference type="EMBL" id="JABCJJ010000005">
    <property type="protein sequence ID" value="NMR19563.1"/>
    <property type="molecule type" value="Genomic_DNA"/>
</dbReference>
<feature type="transmembrane region" description="Helical" evidence="11">
    <location>
        <begin position="124"/>
        <end position="147"/>
    </location>
</feature>
<evidence type="ECO:0000256" key="6">
    <source>
        <dbReference type="ARBA" id="ARBA00022801"/>
    </source>
</evidence>
<evidence type="ECO:0000256" key="9">
    <source>
        <dbReference type="ARBA" id="ARBA00023049"/>
    </source>
</evidence>
<evidence type="ECO:0000256" key="11">
    <source>
        <dbReference type="SAM" id="Phobius"/>
    </source>
</evidence>
<dbReference type="RefSeq" id="WP_169323938.1">
    <property type="nucleotide sequence ID" value="NZ_JABCJJ010000005.1"/>
</dbReference>
<evidence type="ECO:0000256" key="10">
    <source>
        <dbReference type="ARBA" id="ARBA00023136"/>
    </source>
</evidence>
<dbReference type="CDD" id="cd06163">
    <property type="entry name" value="S2P-M50_PDZ_RseP-like"/>
    <property type="match status" value="1"/>
</dbReference>
<dbReference type="GO" id="GO:0006508">
    <property type="term" value="P:proteolysis"/>
    <property type="evidence" value="ECO:0007669"/>
    <property type="project" value="UniProtKB-KW"/>
</dbReference>
<keyword evidence="9" id="KW-0482">Metalloprotease</keyword>
<keyword evidence="5 11" id="KW-0812">Transmembrane</keyword>
<dbReference type="InterPro" id="IPR041489">
    <property type="entry name" value="PDZ_6"/>
</dbReference>
<feature type="transmembrane region" description="Helical" evidence="11">
    <location>
        <begin position="408"/>
        <end position="428"/>
    </location>
</feature>
<evidence type="ECO:0000256" key="8">
    <source>
        <dbReference type="ARBA" id="ARBA00022989"/>
    </source>
</evidence>
<evidence type="ECO:0000256" key="4">
    <source>
        <dbReference type="ARBA" id="ARBA00022670"/>
    </source>
</evidence>
<keyword evidence="4" id="KW-0645">Protease</keyword>
<evidence type="ECO:0000259" key="12">
    <source>
        <dbReference type="Pfam" id="PF02163"/>
    </source>
</evidence>
<dbReference type="SUPFAM" id="SSF50156">
    <property type="entry name" value="PDZ domain-like"/>
    <property type="match status" value="1"/>
</dbReference>
<keyword evidence="7" id="KW-0862">Zinc</keyword>
<gene>
    <name evidence="14" type="ORF">HIR71_04880</name>
</gene>
<evidence type="ECO:0000256" key="2">
    <source>
        <dbReference type="ARBA" id="ARBA00004141"/>
    </source>
</evidence>
<dbReference type="InterPro" id="IPR036034">
    <property type="entry name" value="PDZ_sf"/>
</dbReference>
<evidence type="ECO:0000256" key="3">
    <source>
        <dbReference type="ARBA" id="ARBA00007931"/>
    </source>
</evidence>
<dbReference type="AlphaFoldDB" id="A0A7Y0QGX1"/>
<dbReference type="GO" id="GO:0016020">
    <property type="term" value="C:membrane"/>
    <property type="evidence" value="ECO:0007669"/>
    <property type="project" value="UniProtKB-SubCell"/>
</dbReference>
<dbReference type="GO" id="GO:0004222">
    <property type="term" value="F:metalloendopeptidase activity"/>
    <property type="evidence" value="ECO:0007669"/>
    <property type="project" value="InterPro"/>
</dbReference>
<dbReference type="InterPro" id="IPR008915">
    <property type="entry name" value="Peptidase_M50"/>
</dbReference>
<protein>
    <submittedName>
        <fullName evidence="14">PDZ domain-containing protein</fullName>
    </submittedName>
</protein>
<keyword evidence="10 11" id="KW-0472">Membrane</keyword>
<reference evidence="14 15" key="1">
    <citation type="submission" date="2020-04" db="EMBL/GenBank/DDBJ databases">
        <title>Sequencing and Assembly of C. fimi.</title>
        <authorList>
            <person name="Ramsey A.R."/>
        </authorList>
    </citation>
    <scope>NUCLEOTIDE SEQUENCE [LARGE SCALE GENOMIC DNA]</scope>
    <source>
        <strain evidence="14 15">SB</strain>
    </source>
</reference>
<accession>A0A7Y0QGX1</accession>
<proteinExistence type="inferred from homology"/>
<dbReference type="InterPro" id="IPR004387">
    <property type="entry name" value="Pept_M50_Zn"/>
</dbReference>
<dbReference type="Pfam" id="PF17820">
    <property type="entry name" value="PDZ_6"/>
    <property type="match status" value="1"/>
</dbReference>
<dbReference type="Pfam" id="PF02163">
    <property type="entry name" value="Peptidase_M50"/>
    <property type="match status" value="1"/>
</dbReference>
<dbReference type="PANTHER" id="PTHR42837:SF2">
    <property type="entry name" value="MEMBRANE METALLOPROTEASE ARASP2, CHLOROPLASTIC-RELATED"/>
    <property type="match status" value="1"/>
</dbReference>
<evidence type="ECO:0000256" key="7">
    <source>
        <dbReference type="ARBA" id="ARBA00022833"/>
    </source>
</evidence>
<evidence type="ECO:0000256" key="1">
    <source>
        <dbReference type="ARBA" id="ARBA00001947"/>
    </source>
</evidence>
<comment type="caution">
    <text evidence="14">The sequence shown here is derived from an EMBL/GenBank/DDBJ whole genome shotgun (WGS) entry which is preliminary data.</text>
</comment>
<keyword evidence="6" id="KW-0378">Hydrolase</keyword>
<name>A0A7Y0QGX1_CELFI</name>
<sequence length="434" mass="45127">MAYLVGVLVMVVGLLVSIALHEVGHMVPAKRFGVRVSQYMVGFGPTLWSRTRGETEYGLKAIPLGGYVRMVGMYPPPDAVGNPPVRGWSGQLAQDARKVSAEEIRPGEEHRAFYRLSTPKKLTVMLGGPVMNLLIAGVLLAVMLVGFGSPTPVPTVSSVTSCVPAAGAAECASGDPESPATAAGLQEGDVVRTFGGVAVTSWDQLSRLIRGSGGETVAVTVQRDGAERELMVTPVTVDRPVVEDGAVVLDAGGEPRLAPVGYLGVGPAWALERQPLATVPTALWTGVSGTAAIVLTLPARIVDVAQAAFGLEERDQTSVIGPVGIGRLAGEVAAEGGGDLGLTGQVRTLLGLLAALNIALFVFNLIPLLPLDGGHVVGALWEGAKRQVARVRGLPRPRPADVARMMPVAYGMFVVLVGVGLLLVYADIVRPVTL</sequence>